<evidence type="ECO:0000256" key="4">
    <source>
        <dbReference type="ARBA" id="ARBA00023136"/>
    </source>
</evidence>
<reference evidence="6 7" key="1">
    <citation type="submission" date="2024-10" db="EMBL/GenBank/DDBJ databases">
        <title>Updated reference genomes for cyclostephanoid diatoms.</title>
        <authorList>
            <person name="Roberts W.R."/>
            <person name="Alverson A.J."/>
        </authorList>
    </citation>
    <scope>NUCLEOTIDE SEQUENCE [LARGE SCALE GENOMIC DNA]</scope>
    <source>
        <strain evidence="6 7">AJA276-08</strain>
    </source>
</reference>
<gene>
    <name evidence="6" type="ORF">ACHAW5_008414</name>
</gene>
<feature type="transmembrane region" description="Helical" evidence="5">
    <location>
        <begin position="662"/>
        <end position="680"/>
    </location>
</feature>
<dbReference type="InterPro" id="IPR035952">
    <property type="entry name" value="Rhomboid-like_sf"/>
</dbReference>
<evidence type="ECO:0000313" key="6">
    <source>
        <dbReference type="EMBL" id="KAL3802938.1"/>
    </source>
</evidence>
<dbReference type="Proteomes" id="UP001530315">
    <property type="component" value="Unassembled WGS sequence"/>
</dbReference>
<feature type="transmembrane region" description="Helical" evidence="5">
    <location>
        <begin position="590"/>
        <end position="620"/>
    </location>
</feature>
<organism evidence="6 7">
    <name type="scientific">Stephanodiscus triporus</name>
    <dbReference type="NCBI Taxonomy" id="2934178"/>
    <lineage>
        <taxon>Eukaryota</taxon>
        <taxon>Sar</taxon>
        <taxon>Stramenopiles</taxon>
        <taxon>Ochrophyta</taxon>
        <taxon>Bacillariophyta</taxon>
        <taxon>Coscinodiscophyceae</taxon>
        <taxon>Thalassiosirophycidae</taxon>
        <taxon>Stephanodiscales</taxon>
        <taxon>Stephanodiscaceae</taxon>
        <taxon>Stephanodiscus</taxon>
    </lineage>
</organism>
<dbReference type="AlphaFoldDB" id="A0ABD3QR89"/>
<keyword evidence="2 5" id="KW-0812">Transmembrane</keyword>
<comment type="subcellular location">
    <subcellularLocation>
        <location evidence="1">Membrane</location>
        <topology evidence="1">Multi-pass membrane protein</topology>
    </subcellularLocation>
</comment>
<comment type="caution">
    <text evidence="6">The sequence shown here is derived from an EMBL/GenBank/DDBJ whole genome shotgun (WGS) entry which is preliminary data.</text>
</comment>
<dbReference type="PANTHER" id="PTHR21562">
    <property type="entry name" value="NOTUM-RELATED"/>
    <property type="match status" value="1"/>
</dbReference>
<proteinExistence type="predicted"/>
<evidence type="ECO:0000256" key="3">
    <source>
        <dbReference type="ARBA" id="ARBA00022989"/>
    </source>
</evidence>
<evidence type="ECO:0000313" key="7">
    <source>
        <dbReference type="Proteomes" id="UP001530315"/>
    </source>
</evidence>
<feature type="transmembrane region" description="Helical" evidence="5">
    <location>
        <begin position="492"/>
        <end position="510"/>
    </location>
</feature>
<name>A0ABD3QR89_9STRA</name>
<keyword evidence="4 5" id="KW-0472">Membrane</keyword>
<evidence type="ECO:0000256" key="2">
    <source>
        <dbReference type="ARBA" id="ARBA00022692"/>
    </source>
</evidence>
<dbReference type="InterPro" id="IPR004963">
    <property type="entry name" value="PAE/NOTUM"/>
</dbReference>
<feature type="transmembrane region" description="Helical" evidence="5">
    <location>
        <begin position="522"/>
        <end position="543"/>
    </location>
</feature>
<accession>A0ABD3QR89</accession>
<feature type="transmembrane region" description="Helical" evidence="5">
    <location>
        <begin position="719"/>
        <end position="738"/>
    </location>
</feature>
<dbReference type="EMBL" id="JALLAZ020000129">
    <property type="protein sequence ID" value="KAL3802938.1"/>
    <property type="molecule type" value="Genomic_DNA"/>
</dbReference>
<keyword evidence="3 5" id="KW-1133">Transmembrane helix</keyword>
<feature type="transmembrane region" description="Helical" evidence="5">
    <location>
        <begin position="640"/>
        <end position="656"/>
    </location>
</feature>
<sequence length="842" mass="93729">MPVYTYCDDDAHHAESTKASSLTPNQFHKLCPGAHAQMDVSSTTTYSAFGQPRCGDGSNFAFFFSRPLKNLANNRKVMIEFMGGGACWDAETCGMQKDYLAFPNNFDSFVGMSCSEIEYGSEAQGGRQLSMLCTKTIGSTDFREYNTIVIPYCTQDVHIGDAPNVSYDGNNIVRHVGAHNMMSTLNWVYTNFPNPTSIFLTGCSAGGTAIPIAYDLINKHYNTFLKGGPRSVNVNAIMDSSVYLTPPNFLENGYPNWNPGTIMKKIGFNYDRLKHEENYPDLVWNHVLRRGSNSDRWGFVTHSSDPVSLMYYQYMNGNENGGRSLSLARSYDGSIASTVVVEGHGRQMSNNLESQWWAGISNSMEYIKKRHRNVATYVIDGEGHCTFGLYYPLQEEGFVEWAAPIVKENLARRPSVALFITSLVFGGILIASTLRLERKVCKKSSLIENENVDSNCLDETPTTAANIVHIGVFIEKIDSAARPIVTKCRSRPWTAGYLLTTSIYFTSMLISQGFTHPLDNPALGPSAVTLSMFGINNPALIIYRMEHFRLITSTFVCSGLSTFLLLTYTICKTGLEAVMSASNHPHWHFLLVAIMLACAINLLYTCIGNGASCSSLALVLGLNVVSTTLSVRRRSNIPSPWRFTAIVFILGSTPLFPFDSVVALTSSIVTGMIIGLAIFTEEQAGGMSDLENEHHRPSLSEKIANEGEESTKKAPKIRWTFVHGMVIIYFLMYILLLFRVPSPDKNNIYAYRTGCNLVYSDQIEDFVNAYTNGDGRLLEEGNEIDGICAQMCIPHLFYRPALWGLRFIHLEKGTCEDNDYSTHIADKTFQKYSVVFEVQLFT</sequence>
<dbReference type="PANTHER" id="PTHR21562:SF83">
    <property type="entry name" value="PECTIN ACETYLESTERASE 4"/>
    <property type="match status" value="1"/>
</dbReference>
<protein>
    <submittedName>
        <fullName evidence="6">Uncharacterized protein</fullName>
    </submittedName>
</protein>
<evidence type="ECO:0000256" key="1">
    <source>
        <dbReference type="ARBA" id="ARBA00004141"/>
    </source>
</evidence>
<feature type="transmembrane region" description="Helical" evidence="5">
    <location>
        <begin position="550"/>
        <end position="570"/>
    </location>
</feature>
<feature type="transmembrane region" description="Helical" evidence="5">
    <location>
        <begin position="416"/>
        <end position="436"/>
    </location>
</feature>
<dbReference type="Pfam" id="PF03283">
    <property type="entry name" value="PAE"/>
    <property type="match status" value="1"/>
</dbReference>
<dbReference type="GO" id="GO:0016020">
    <property type="term" value="C:membrane"/>
    <property type="evidence" value="ECO:0007669"/>
    <property type="project" value="UniProtKB-SubCell"/>
</dbReference>
<evidence type="ECO:0000256" key="5">
    <source>
        <dbReference type="SAM" id="Phobius"/>
    </source>
</evidence>
<dbReference type="SUPFAM" id="SSF144091">
    <property type="entry name" value="Rhomboid-like"/>
    <property type="match status" value="1"/>
</dbReference>
<keyword evidence="7" id="KW-1185">Reference proteome</keyword>